<dbReference type="EMBL" id="KN881643">
    <property type="protein sequence ID" value="KIY52414.1"/>
    <property type="molecule type" value="Genomic_DNA"/>
</dbReference>
<dbReference type="GO" id="GO:1990904">
    <property type="term" value="C:ribonucleoprotein complex"/>
    <property type="evidence" value="ECO:0007669"/>
    <property type="project" value="UniProtKB-KW"/>
</dbReference>
<dbReference type="Pfam" id="PF00673">
    <property type="entry name" value="Ribosomal_L5_C"/>
    <property type="match status" value="1"/>
</dbReference>
<feature type="non-terminal residue" evidence="5">
    <location>
        <position position="1"/>
    </location>
</feature>
<reference evidence="5 6" key="1">
    <citation type="journal article" date="2015" name="Fungal Genet. Biol.">
        <title>Evolution of novel wood decay mechanisms in Agaricales revealed by the genome sequences of Fistulina hepatica and Cylindrobasidium torrendii.</title>
        <authorList>
            <person name="Floudas D."/>
            <person name="Held B.W."/>
            <person name="Riley R."/>
            <person name="Nagy L.G."/>
            <person name="Koehler G."/>
            <person name="Ransdell A.S."/>
            <person name="Younus H."/>
            <person name="Chow J."/>
            <person name="Chiniquy J."/>
            <person name="Lipzen A."/>
            <person name="Tritt A."/>
            <person name="Sun H."/>
            <person name="Haridas S."/>
            <person name="LaButti K."/>
            <person name="Ohm R.A."/>
            <person name="Kues U."/>
            <person name="Blanchette R.A."/>
            <person name="Grigoriev I.V."/>
            <person name="Minto R.E."/>
            <person name="Hibbett D.S."/>
        </authorList>
    </citation>
    <scope>NUCLEOTIDE SEQUENCE [LARGE SCALE GENOMIC DNA]</scope>
    <source>
        <strain evidence="5 6">ATCC 64428</strain>
    </source>
</reference>
<accession>A0A0D7AKX9</accession>
<evidence type="ECO:0000256" key="2">
    <source>
        <dbReference type="ARBA" id="ARBA00022980"/>
    </source>
</evidence>
<dbReference type="Proteomes" id="UP000054144">
    <property type="component" value="Unassembled WGS sequence"/>
</dbReference>
<dbReference type="AlphaFoldDB" id="A0A0D7AKX9"/>
<dbReference type="GO" id="GO:0005840">
    <property type="term" value="C:ribosome"/>
    <property type="evidence" value="ECO:0007669"/>
    <property type="project" value="UniProtKB-KW"/>
</dbReference>
<name>A0A0D7AKX9_9AGAR</name>
<dbReference type="GO" id="GO:0003735">
    <property type="term" value="F:structural constituent of ribosome"/>
    <property type="evidence" value="ECO:0007669"/>
    <property type="project" value="InterPro"/>
</dbReference>
<comment type="similarity">
    <text evidence="1">Belongs to the universal ribosomal protein uL5 family.</text>
</comment>
<dbReference type="InterPro" id="IPR022803">
    <property type="entry name" value="Ribosomal_uL5_dom_sf"/>
</dbReference>
<evidence type="ECO:0000313" key="6">
    <source>
        <dbReference type="Proteomes" id="UP000054144"/>
    </source>
</evidence>
<dbReference type="OrthoDB" id="539541at2759"/>
<keyword evidence="3" id="KW-0687">Ribonucleoprotein</keyword>
<evidence type="ECO:0000259" key="4">
    <source>
        <dbReference type="Pfam" id="PF00673"/>
    </source>
</evidence>
<feature type="non-terminal residue" evidence="5">
    <location>
        <position position="276"/>
    </location>
</feature>
<dbReference type="PANTHER" id="PTHR11994">
    <property type="entry name" value="60S RIBOSOMAL PROTEIN L11-RELATED"/>
    <property type="match status" value="1"/>
</dbReference>
<sequence>RIRRHLRIDKATKLPRPHVKDLVVTEFAPCRLKDHYHNTLEDDLMYMTYVHEKLPRPAPREIRHIYDPANPYVKYRNNPIVGGMTHMLKRLPPPSAPNNTVKLEKIVLHCFVRQAIHSKSVLLGPMMMLRALTGSNEFAGGRRTMAGVQIVRGRKSVPGWIRRNAPCGVKVEIKGPAMYDFIATLVEFVLPRIRDFSGLPLPPSSMSMLTPSGTSGVIAFGLPSSAMAYFPQLETNLDQYPLLPGMHIHFVTDARRQGAQNRARALLSGFQIPFTR</sequence>
<keyword evidence="2 5" id="KW-0689">Ribosomal protein</keyword>
<evidence type="ECO:0000256" key="1">
    <source>
        <dbReference type="ARBA" id="ARBA00008553"/>
    </source>
</evidence>
<dbReference type="InterPro" id="IPR031309">
    <property type="entry name" value="Ribosomal_uL5_C"/>
</dbReference>
<organism evidence="5 6">
    <name type="scientific">Fistulina hepatica ATCC 64428</name>
    <dbReference type="NCBI Taxonomy" id="1128425"/>
    <lineage>
        <taxon>Eukaryota</taxon>
        <taxon>Fungi</taxon>
        <taxon>Dikarya</taxon>
        <taxon>Basidiomycota</taxon>
        <taxon>Agaricomycotina</taxon>
        <taxon>Agaricomycetes</taxon>
        <taxon>Agaricomycetidae</taxon>
        <taxon>Agaricales</taxon>
        <taxon>Fistulinaceae</taxon>
        <taxon>Fistulina</taxon>
    </lineage>
</organism>
<dbReference type="InterPro" id="IPR002132">
    <property type="entry name" value="Ribosomal_uL5"/>
</dbReference>
<proteinExistence type="inferred from homology"/>
<keyword evidence="6" id="KW-1185">Reference proteome</keyword>
<protein>
    <submittedName>
        <fullName evidence="5">Ribosomal protein L5</fullName>
    </submittedName>
</protein>
<gene>
    <name evidence="5" type="ORF">FISHEDRAFT_23905</name>
</gene>
<feature type="domain" description="Large ribosomal subunit protein uL5 C-terminal" evidence="4">
    <location>
        <begin position="166"/>
        <end position="274"/>
    </location>
</feature>
<evidence type="ECO:0000256" key="3">
    <source>
        <dbReference type="ARBA" id="ARBA00023274"/>
    </source>
</evidence>
<dbReference type="Gene3D" id="3.30.1440.10">
    <property type="match status" value="1"/>
</dbReference>
<dbReference type="SUPFAM" id="SSF55282">
    <property type="entry name" value="RL5-like"/>
    <property type="match status" value="1"/>
</dbReference>
<evidence type="ECO:0000313" key="5">
    <source>
        <dbReference type="EMBL" id="KIY52414.1"/>
    </source>
</evidence>
<dbReference type="GO" id="GO:0006412">
    <property type="term" value="P:translation"/>
    <property type="evidence" value="ECO:0007669"/>
    <property type="project" value="InterPro"/>
</dbReference>